<dbReference type="RefSeq" id="WP_170929585.1">
    <property type="nucleotide sequence ID" value="NZ_JACCAT010000001.1"/>
</dbReference>
<evidence type="ECO:0000313" key="3">
    <source>
        <dbReference type="Proteomes" id="UP000553035"/>
    </source>
</evidence>
<accession>A0A7Y9VWF7</accession>
<reference evidence="2 3" key="1">
    <citation type="submission" date="2020-07" db="EMBL/GenBank/DDBJ databases">
        <title>Exploring microbial biodiversity for novel pathways involved in the catabolism of aromatic compounds derived from lignin.</title>
        <authorList>
            <person name="Elkins J."/>
        </authorList>
    </citation>
    <scope>NUCLEOTIDE SEQUENCE [LARGE SCALE GENOMIC DNA]</scope>
    <source>
        <strain evidence="2 3">VanB</strain>
    </source>
</reference>
<sequence>MKQKKQKKQPLLASRLRAETPSLTDTVSASQRHFLKVAAAYGKELEPDGWLAGGGT</sequence>
<protein>
    <submittedName>
        <fullName evidence="2">Uncharacterized protein</fullName>
    </submittedName>
</protein>
<gene>
    <name evidence="2" type="ORF">GGI52_002216</name>
</gene>
<evidence type="ECO:0000313" key="2">
    <source>
        <dbReference type="EMBL" id="NYH09173.1"/>
    </source>
</evidence>
<dbReference type="Proteomes" id="UP000553035">
    <property type="component" value="Unassembled WGS sequence"/>
</dbReference>
<name>A0A7Y9VWF7_9PSED</name>
<dbReference type="AlphaFoldDB" id="A0A7Y9VWF7"/>
<comment type="caution">
    <text evidence="2">The sequence shown here is derived from an EMBL/GenBank/DDBJ whole genome shotgun (WGS) entry which is preliminary data.</text>
</comment>
<dbReference type="EMBL" id="JACCAT010000001">
    <property type="protein sequence ID" value="NYH09173.1"/>
    <property type="molecule type" value="Genomic_DNA"/>
</dbReference>
<organism evidence="2 3">
    <name type="scientific">Pseudomonas moraviensis</name>
    <dbReference type="NCBI Taxonomy" id="321662"/>
    <lineage>
        <taxon>Bacteria</taxon>
        <taxon>Pseudomonadati</taxon>
        <taxon>Pseudomonadota</taxon>
        <taxon>Gammaproteobacteria</taxon>
        <taxon>Pseudomonadales</taxon>
        <taxon>Pseudomonadaceae</taxon>
        <taxon>Pseudomonas</taxon>
    </lineage>
</organism>
<proteinExistence type="predicted"/>
<feature type="region of interest" description="Disordered" evidence="1">
    <location>
        <begin position="1"/>
        <end position="27"/>
    </location>
</feature>
<evidence type="ECO:0000256" key="1">
    <source>
        <dbReference type="SAM" id="MobiDB-lite"/>
    </source>
</evidence>